<dbReference type="GO" id="GO:0009252">
    <property type="term" value="P:peptidoglycan biosynthetic process"/>
    <property type="evidence" value="ECO:0007669"/>
    <property type="project" value="UniProtKB-UniPathway"/>
</dbReference>
<evidence type="ECO:0000256" key="1">
    <source>
        <dbReference type="ARBA" id="ARBA00001974"/>
    </source>
</evidence>
<dbReference type="Gene3D" id="3.90.78.10">
    <property type="entry name" value="UDP-N-acetylenolpyruvoylglucosamine reductase, C-terminal domain"/>
    <property type="match status" value="1"/>
</dbReference>
<dbReference type="GO" id="GO:0005829">
    <property type="term" value="C:cytosol"/>
    <property type="evidence" value="ECO:0007669"/>
    <property type="project" value="TreeGrafter"/>
</dbReference>
<evidence type="ECO:0000256" key="15">
    <source>
        <dbReference type="ARBA" id="ARBA00023316"/>
    </source>
</evidence>
<comment type="cofactor">
    <cofactor evidence="1">
        <name>FAD</name>
        <dbReference type="ChEBI" id="CHEBI:57692"/>
    </cofactor>
</comment>
<dbReference type="InterPro" id="IPR036318">
    <property type="entry name" value="FAD-bd_PCMH-like_sf"/>
</dbReference>
<evidence type="ECO:0000256" key="11">
    <source>
        <dbReference type="ARBA" id="ARBA00022960"/>
    </source>
</evidence>
<protein>
    <recommendedName>
        <fullName evidence="5">UDP-N-acetylmuramate dehydrogenase</fullName>
        <ecNumber evidence="5">1.3.1.98</ecNumber>
    </recommendedName>
</protein>
<comment type="pathway">
    <text evidence="4">Cell wall biogenesis; peptidoglycan biosynthesis.</text>
</comment>
<dbReference type="GO" id="GO:0050660">
    <property type="term" value="F:flavin adenine dinucleotide binding"/>
    <property type="evidence" value="ECO:0007669"/>
    <property type="project" value="InterPro"/>
</dbReference>
<dbReference type="PANTHER" id="PTHR21071">
    <property type="entry name" value="UDP-N-ACETYLENOLPYRUVOYLGLUCOSAMINE REDUCTASE"/>
    <property type="match status" value="1"/>
</dbReference>
<dbReference type="InterPro" id="IPR036635">
    <property type="entry name" value="MurB_C_sf"/>
</dbReference>
<keyword evidence="13" id="KW-0560">Oxidoreductase</keyword>
<feature type="non-terminal residue" evidence="18">
    <location>
        <position position="1"/>
    </location>
</feature>
<dbReference type="Gene3D" id="3.30.465.10">
    <property type="match status" value="1"/>
</dbReference>
<feature type="domain" description="UDP-N-acetylenolpyruvoylglucosamine reductase C-terminal" evidence="17">
    <location>
        <begin position="61"/>
        <end position="152"/>
    </location>
</feature>
<dbReference type="InterPro" id="IPR016169">
    <property type="entry name" value="FAD-bd_PCMH_sub2"/>
</dbReference>
<evidence type="ECO:0000256" key="9">
    <source>
        <dbReference type="ARBA" id="ARBA00022827"/>
    </source>
</evidence>
<evidence type="ECO:0000313" key="18">
    <source>
        <dbReference type="EMBL" id="GBR72396.1"/>
    </source>
</evidence>
<dbReference type="EC" id="1.3.1.98" evidence="5"/>
<evidence type="ECO:0000256" key="13">
    <source>
        <dbReference type="ARBA" id="ARBA00023002"/>
    </source>
</evidence>
<evidence type="ECO:0000256" key="4">
    <source>
        <dbReference type="ARBA" id="ARBA00004752"/>
    </source>
</evidence>
<comment type="subcellular location">
    <subcellularLocation>
        <location evidence="3">Cytoplasm</location>
    </subcellularLocation>
</comment>
<keyword evidence="11" id="KW-0133">Cell shape</keyword>
<evidence type="ECO:0000256" key="8">
    <source>
        <dbReference type="ARBA" id="ARBA00022630"/>
    </source>
</evidence>
<dbReference type="HAMAP" id="MF_00037">
    <property type="entry name" value="MurB"/>
    <property type="match status" value="1"/>
</dbReference>
<dbReference type="UniPathway" id="UPA00219"/>
<keyword evidence="10" id="KW-0521">NADP</keyword>
<evidence type="ECO:0000256" key="12">
    <source>
        <dbReference type="ARBA" id="ARBA00022984"/>
    </source>
</evidence>
<dbReference type="SUPFAM" id="SSF56194">
    <property type="entry name" value="Uridine diphospho-N-Acetylenolpyruvylglucosamine reductase, MurB, C-terminal domain"/>
    <property type="match status" value="1"/>
</dbReference>
<keyword evidence="8" id="KW-0285">Flavoprotein</keyword>
<evidence type="ECO:0000256" key="2">
    <source>
        <dbReference type="ARBA" id="ARBA00003921"/>
    </source>
</evidence>
<dbReference type="Proteomes" id="UP000276170">
    <property type="component" value="Unassembled WGS sequence"/>
</dbReference>
<dbReference type="GO" id="GO:0008762">
    <property type="term" value="F:UDP-N-acetylmuramate dehydrogenase activity"/>
    <property type="evidence" value="ECO:0007669"/>
    <property type="project" value="UniProtKB-EC"/>
</dbReference>
<name>A0A388T6V0_9BACT</name>
<keyword evidence="12" id="KW-0573">Peptidoglycan synthesis</keyword>
<keyword evidence="14" id="KW-0131">Cell cycle</keyword>
<comment type="catalytic activity">
    <reaction evidence="16">
        <text>UDP-N-acetyl-alpha-D-muramate + NADP(+) = UDP-N-acetyl-3-O-(1-carboxyvinyl)-alpha-D-glucosamine + NADPH + H(+)</text>
        <dbReference type="Rhea" id="RHEA:12248"/>
        <dbReference type="ChEBI" id="CHEBI:15378"/>
        <dbReference type="ChEBI" id="CHEBI:57783"/>
        <dbReference type="ChEBI" id="CHEBI:58349"/>
        <dbReference type="ChEBI" id="CHEBI:68483"/>
        <dbReference type="ChEBI" id="CHEBI:70757"/>
        <dbReference type="EC" id="1.3.1.98"/>
    </reaction>
</comment>
<dbReference type="GO" id="GO:0071555">
    <property type="term" value="P:cell wall organization"/>
    <property type="evidence" value="ECO:0007669"/>
    <property type="project" value="UniProtKB-KW"/>
</dbReference>
<accession>A0A388T6V0</accession>
<dbReference type="GO" id="GO:0008360">
    <property type="term" value="P:regulation of cell shape"/>
    <property type="evidence" value="ECO:0007669"/>
    <property type="project" value="UniProtKB-KW"/>
</dbReference>
<dbReference type="AlphaFoldDB" id="A0A388T6V0"/>
<dbReference type="Pfam" id="PF02873">
    <property type="entry name" value="MurB_C"/>
    <property type="match status" value="1"/>
</dbReference>
<proteinExistence type="inferred from homology"/>
<organism evidence="18 19">
    <name type="scientific">Candidatus Termititenax spirochaetophilus</name>
    <dbReference type="NCBI Taxonomy" id="2218522"/>
    <lineage>
        <taxon>Bacteria</taxon>
        <taxon>Bacillati</taxon>
        <taxon>Candidatus Margulisiibacteriota</taxon>
        <taxon>Candidatus Termititenacia</taxon>
        <taxon>Candidatus Termititenacales</taxon>
        <taxon>Candidatus Termititenacaceae</taxon>
        <taxon>Candidatus Termititenax</taxon>
    </lineage>
</organism>
<dbReference type="InterPro" id="IPR011601">
    <property type="entry name" value="MurB_C"/>
</dbReference>
<keyword evidence="19" id="KW-1185">Reference proteome</keyword>
<evidence type="ECO:0000256" key="10">
    <source>
        <dbReference type="ARBA" id="ARBA00022857"/>
    </source>
</evidence>
<keyword evidence="7" id="KW-0132">Cell division</keyword>
<evidence type="ECO:0000256" key="3">
    <source>
        <dbReference type="ARBA" id="ARBA00004496"/>
    </source>
</evidence>
<evidence type="ECO:0000256" key="5">
    <source>
        <dbReference type="ARBA" id="ARBA00012518"/>
    </source>
</evidence>
<comment type="function">
    <text evidence="2">Cell wall formation.</text>
</comment>
<dbReference type="SUPFAM" id="SSF56176">
    <property type="entry name" value="FAD-binding/transporter-associated domain-like"/>
    <property type="match status" value="1"/>
</dbReference>
<evidence type="ECO:0000313" key="19">
    <source>
        <dbReference type="Proteomes" id="UP000276170"/>
    </source>
</evidence>
<dbReference type="EMBL" id="BGZM01000010">
    <property type="protein sequence ID" value="GBR72396.1"/>
    <property type="molecule type" value="Genomic_DNA"/>
</dbReference>
<keyword evidence="15" id="KW-0961">Cell wall biogenesis/degradation</keyword>
<comment type="caution">
    <text evidence="18">The sequence shown here is derived from an EMBL/GenBank/DDBJ whole genome shotgun (WGS) entry which is preliminary data.</text>
</comment>
<keyword evidence="6" id="KW-0963">Cytoplasm</keyword>
<evidence type="ECO:0000256" key="7">
    <source>
        <dbReference type="ARBA" id="ARBA00022618"/>
    </source>
</evidence>
<dbReference type="PANTHER" id="PTHR21071:SF4">
    <property type="entry name" value="UDP-N-ACETYLENOLPYRUVOYLGLUCOSAMINE REDUCTASE"/>
    <property type="match status" value="1"/>
</dbReference>
<evidence type="ECO:0000259" key="17">
    <source>
        <dbReference type="Pfam" id="PF02873"/>
    </source>
</evidence>
<evidence type="ECO:0000256" key="6">
    <source>
        <dbReference type="ARBA" id="ARBA00022490"/>
    </source>
</evidence>
<keyword evidence="9" id="KW-0274">FAD</keyword>
<evidence type="ECO:0000256" key="14">
    <source>
        <dbReference type="ARBA" id="ARBA00023306"/>
    </source>
</evidence>
<dbReference type="InterPro" id="IPR003170">
    <property type="entry name" value="MurB"/>
</dbReference>
<evidence type="ECO:0000256" key="16">
    <source>
        <dbReference type="ARBA" id="ARBA00048914"/>
    </source>
</evidence>
<dbReference type="GO" id="GO:0051301">
    <property type="term" value="P:cell division"/>
    <property type="evidence" value="ECO:0007669"/>
    <property type="project" value="UniProtKB-KW"/>
</dbReference>
<gene>
    <name evidence="18" type="primary">murB</name>
    <name evidence="18" type="ORF">HP1_092</name>
</gene>
<reference evidence="18 19" key="1">
    <citation type="journal article" date="2019" name="ISME J.">
        <title>Genome analyses of uncultured TG2/ZB3 bacteria in 'Margulisbacteria' specifically attached to ectosymbiotic spirochetes of protists in the termite gut.</title>
        <authorList>
            <person name="Utami Y.D."/>
            <person name="Kuwahara H."/>
            <person name="Igai K."/>
            <person name="Murakami T."/>
            <person name="Sugaya K."/>
            <person name="Morikawa T."/>
            <person name="Nagura Y."/>
            <person name="Yuki M."/>
            <person name="Deevong P."/>
            <person name="Inoue T."/>
            <person name="Kihara K."/>
            <person name="Lo N."/>
            <person name="Yamada A."/>
            <person name="Ohkuma M."/>
            <person name="Hongoh Y."/>
        </authorList>
    </citation>
    <scope>NUCLEOTIDE SEQUENCE [LARGE SCALE GENOMIC DNA]</scope>
    <source>
        <strain evidence="18">HsPyr-01</strain>
    </source>
</reference>
<sequence length="155" mass="17218">VRMNFGAFGLELKDFLLAVQLWDNGVQTVPAEKLKLGYRVSGFTGIILSAVFKQKQLTKPKEYLTQRQAKMPWGKPNLGSIFKNPDGKSAGALIEQAGLKGYVYKNLQVSEKHANIIVNNGGSTAEDLLELLEYIKKTVRTATGVTLEQEVEYKK</sequence>